<dbReference type="EMBL" id="JAJIAO010000001">
    <property type="protein sequence ID" value="MCK8624090.1"/>
    <property type="molecule type" value="Genomic_DNA"/>
</dbReference>
<keyword evidence="1" id="KW-0677">Repeat</keyword>
<dbReference type="PANTHER" id="PTHR45586:SF15">
    <property type="entry name" value="TPR REPEAT-CONTAINING PROTEIN YPIA"/>
    <property type="match status" value="1"/>
</dbReference>
<evidence type="ECO:0000256" key="2">
    <source>
        <dbReference type="ARBA" id="ARBA00022803"/>
    </source>
</evidence>
<dbReference type="Pfam" id="PF13181">
    <property type="entry name" value="TPR_8"/>
    <property type="match status" value="1"/>
</dbReference>
<sequence>MSYSQKALDFLEQGKLNEFDENYELALKNDSDDLIYSLAEELYSLGFSDKSKEIYIKMLSKYPDEDELRTNLADILIGEGHVDNALSYLSEIKPTSDAYVQSLMVQADLYQTQGMFEVSTEKLLEAKKIDPEESVITFALAELYFVMGNFNKAIPLYLNLIKQGITNISAVNLVERIGIAYANDGKFDHAIGYLEQIKTIDMTPDVKFETAFTYLQLKNYAKSIEIFKDLRDTDSQYATLYPYLANALSAQHKDDEALKVAQEGLSVDEYNERLYVIAAKLSLKLADEEQAERYLRKGISIDPEDISIALELSNLLVKQERYDENIDLINSYMKDDQIDPQFYWNLASSYDHEDDLVNANKYYLAAIPYFNEMPSFLKTAALFFREYGNLQQTISLLNKYVSLVPSDDEMAMLLEEYR</sequence>
<feature type="repeat" description="TPR" evidence="3">
    <location>
        <begin position="272"/>
        <end position="305"/>
    </location>
</feature>
<organism evidence="4 5">
    <name type="scientific">Apilactobacillus xinyiensis</name>
    <dbReference type="NCBI Taxonomy" id="2841032"/>
    <lineage>
        <taxon>Bacteria</taxon>
        <taxon>Bacillati</taxon>
        <taxon>Bacillota</taxon>
        <taxon>Bacilli</taxon>
        <taxon>Lactobacillales</taxon>
        <taxon>Lactobacillaceae</taxon>
        <taxon>Apilactobacillus</taxon>
    </lineage>
</organism>
<dbReference type="RefSeq" id="WP_248601394.1">
    <property type="nucleotide sequence ID" value="NZ_JAJIAO010000001.1"/>
</dbReference>
<accession>A0ABT0HZU0</accession>
<dbReference type="Gene3D" id="1.25.40.10">
    <property type="entry name" value="Tetratricopeptide repeat domain"/>
    <property type="match status" value="2"/>
</dbReference>
<evidence type="ECO:0000256" key="3">
    <source>
        <dbReference type="PROSITE-ProRule" id="PRU00339"/>
    </source>
</evidence>
<dbReference type="SUPFAM" id="SSF48452">
    <property type="entry name" value="TPR-like"/>
    <property type="match status" value="2"/>
</dbReference>
<name>A0ABT0HZU0_9LACO</name>
<comment type="caution">
    <text evidence="4">The sequence shown here is derived from an EMBL/GenBank/DDBJ whole genome shotgun (WGS) entry which is preliminary data.</text>
</comment>
<dbReference type="Proteomes" id="UP001522905">
    <property type="component" value="Unassembled WGS sequence"/>
</dbReference>
<evidence type="ECO:0000313" key="5">
    <source>
        <dbReference type="Proteomes" id="UP001522905"/>
    </source>
</evidence>
<dbReference type="InterPro" id="IPR011990">
    <property type="entry name" value="TPR-like_helical_dom_sf"/>
</dbReference>
<protein>
    <recommendedName>
        <fullName evidence="6">Tetratricopeptide repeat protein</fullName>
    </recommendedName>
</protein>
<dbReference type="SMART" id="SM00028">
    <property type="entry name" value="TPR"/>
    <property type="match status" value="6"/>
</dbReference>
<evidence type="ECO:0000256" key="1">
    <source>
        <dbReference type="ARBA" id="ARBA00022737"/>
    </source>
</evidence>
<dbReference type="PANTHER" id="PTHR45586">
    <property type="entry name" value="TPR REPEAT-CONTAINING PROTEIN PA4667"/>
    <property type="match status" value="1"/>
</dbReference>
<keyword evidence="5" id="KW-1185">Reference proteome</keyword>
<dbReference type="InterPro" id="IPR019734">
    <property type="entry name" value="TPR_rpt"/>
</dbReference>
<evidence type="ECO:0008006" key="6">
    <source>
        <dbReference type="Google" id="ProtNLM"/>
    </source>
</evidence>
<evidence type="ECO:0000313" key="4">
    <source>
        <dbReference type="EMBL" id="MCK8624090.1"/>
    </source>
</evidence>
<keyword evidence="2 3" id="KW-0802">TPR repeat</keyword>
<reference evidence="4 5" key="1">
    <citation type="submission" date="2021-11" db="EMBL/GenBank/DDBJ databases">
        <title>Comparative genomics of bee honey and flower isolates.</title>
        <authorList>
            <person name="Bechtner J.D."/>
            <person name="Gallus M.K."/>
            <person name="Ehrmann M."/>
        </authorList>
    </citation>
    <scope>NUCLEOTIDE SEQUENCE [LARGE SCALE GENOMIC DNA]</scope>
    <source>
        <strain evidence="4 5">M161</strain>
    </source>
</reference>
<dbReference type="InterPro" id="IPR051012">
    <property type="entry name" value="CellSynth/LPSAsmb/PSIAsmb"/>
</dbReference>
<dbReference type="PROSITE" id="PS50005">
    <property type="entry name" value="TPR"/>
    <property type="match status" value="1"/>
</dbReference>
<gene>
    <name evidence="4" type="ORF">LNP07_00940</name>
</gene>
<proteinExistence type="predicted"/>